<evidence type="ECO:0000313" key="2">
    <source>
        <dbReference type="Proteomes" id="UP000076722"/>
    </source>
</evidence>
<accession>A0A164VFG5</accession>
<name>A0A164VFG5_9AGAM</name>
<dbReference type="Proteomes" id="UP000076722">
    <property type="component" value="Unassembled WGS sequence"/>
</dbReference>
<keyword evidence="2" id="KW-1185">Reference proteome</keyword>
<dbReference type="EMBL" id="KV419405">
    <property type="protein sequence ID" value="KZS94109.1"/>
    <property type="molecule type" value="Genomic_DNA"/>
</dbReference>
<sequence>MSKLLELGNLFPGSLFGEPVGGPESHSIRSKCRLKPPTFPTELRWHGWSLPARLHASHFRR</sequence>
<dbReference type="AlphaFoldDB" id="A0A164VFG5"/>
<protein>
    <submittedName>
        <fullName evidence="1">Uncharacterized protein</fullName>
    </submittedName>
</protein>
<reference evidence="1 2" key="1">
    <citation type="journal article" date="2016" name="Mol. Biol. Evol.">
        <title>Comparative Genomics of Early-Diverging Mushroom-Forming Fungi Provides Insights into the Origins of Lignocellulose Decay Capabilities.</title>
        <authorList>
            <person name="Nagy L.G."/>
            <person name="Riley R."/>
            <person name="Tritt A."/>
            <person name="Adam C."/>
            <person name="Daum C."/>
            <person name="Floudas D."/>
            <person name="Sun H."/>
            <person name="Yadav J.S."/>
            <person name="Pangilinan J."/>
            <person name="Larsson K.H."/>
            <person name="Matsuura K."/>
            <person name="Barry K."/>
            <person name="Labutti K."/>
            <person name="Kuo R."/>
            <person name="Ohm R.A."/>
            <person name="Bhattacharya S.S."/>
            <person name="Shirouzu T."/>
            <person name="Yoshinaga Y."/>
            <person name="Martin F.M."/>
            <person name="Grigoriev I.V."/>
            <person name="Hibbett D.S."/>
        </authorList>
    </citation>
    <scope>NUCLEOTIDE SEQUENCE [LARGE SCALE GENOMIC DNA]</scope>
    <source>
        <strain evidence="1 2">HHB9708</strain>
    </source>
</reference>
<gene>
    <name evidence="1" type="ORF">SISNIDRAFT_59898</name>
</gene>
<organism evidence="1 2">
    <name type="scientific">Sistotremastrum niveocremeum HHB9708</name>
    <dbReference type="NCBI Taxonomy" id="1314777"/>
    <lineage>
        <taxon>Eukaryota</taxon>
        <taxon>Fungi</taxon>
        <taxon>Dikarya</taxon>
        <taxon>Basidiomycota</taxon>
        <taxon>Agaricomycotina</taxon>
        <taxon>Agaricomycetes</taxon>
        <taxon>Sistotremastrales</taxon>
        <taxon>Sistotremastraceae</taxon>
        <taxon>Sertulicium</taxon>
        <taxon>Sertulicium niveocremeum</taxon>
    </lineage>
</organism>
<proteinExistence type="predicted"/>
<evidence type="ECO:0000313" key="1">
    <source>
        <dbReference type="EMBL" id="KZS94109.1"/>
    </source>
</evidence>